<evidence type="ECO:0000313" key="2">
    <source>
        <dbReference type="EMBL" id="ORY23132.1"/>
    </source>
</evidence>
<feature type="compositionally biased region" description="Basic residues" evidence="1">
    <location>
        <begin position="134"/>
        <end position="143"/>
    </location>
</feature>
<name>A0A1Y2AKV7_9TREE</name>
<feature type="compositionally biased region" description="Polar residues" evidence="1">
    <location>
        <begin position="197"/>
        <end position="207"/>
    </location>
</feature>
<proteinExistence type="predicted"/>
<feature type="compositionally biased region" description="Low complexity" evidence="1">
    <location>
        <begin position="61"/>
        <end position="88"/>
    </location>
</feature>
<feature type="region of interest" description="Disordered" evidence="1">
    <location>
        <begin position="249"/>
        <end position="287"/>
    </location>
</feature>
<feature type="region of interest" description="Disordered" evidence="1">
    <location>
        <begin position="1"/>
        <end position="215"/>
    </location>
</feature>
<sequence length="298" mass="31643">MGSVPTSPSASRRSLSPPPYSPTRLPLTTDHNIRQSHMSGTDPPSVNQSPAESSRRTHLQPSSPSASTVSSATDDPSTAPTTPALDAPRTWRPTSNVPLYMSQRRARHVAGDEDEERNRWLSDGEGLDGVARSIGRRSRRAHGRDRDRPSYSPGPSQGPASGAETPPQAKARQPTQLNKMARPANRRSRSFEPSAAGPSTVQASEPDSSMYAAPPRIEDLVPSAVVGLGVTTGGASSGIEHFKESGNVPDFVAGHGGDGIGGVSLPSSRPSAEFSATEPQPREAQRELVQKLRRVLGW</sequence>
<evidence type="ECO:0000256" key="1">
    <source>
        <dbReference type="SAM" id="MobiDB-lite"/>
    </source>
</evidence>
<evidence type="ECO:0000313" key="3">
    <source>
        <dbReference type="Proteomes" id="UP000193986"/>
    </source>
</evidence>
<accession>A0A1Y2AKV7</accession>
<reference evidence="2 3" key="1">
    <citation type="submission" date="2016-07" db="EMBL/GenBank/DDBJ databases">
        <title>Pervasive Adenine N6-methylation of Active Genes in Fungi.</title>
        <authorList>
            <consortium name="DOE Joint Genome Institute"/>
            <person name="Mondo S.J."/>
            <person name="Dannebaum R.O."/>
            <person name="Kuo R.C."/>
            <person name="Labutti K."/>
            <person name="Haridas S."/>
            <person name="Kuo A."/>
            <person name="Salamov A."/>
            <person name="Ahrendt S.R."/>
            <person name="Lipzen A."/>
            <person name="Sullivan W."/>
            <person name="Andreopoulos W.B."/>
            <person name="Clum A."/>
            <person name="Lindquist E."/>
            <person name="Daum C."/>
            <person name="Ramamoorthy G.K."/>
            <person name="Gryganskyi A."/>
            <person name="Culley D."/>
            <person name="Magnuson J.K."/>
            <person name="James T.Y."/>
            <person name="O'Malley M.A."/>
            <person name="Stajich J.E."/>
            <person name="Spatafora J.W."/>
            <person name="Visel A."/>
            <person name="Grigoriev I.V."/>
        </authorList>
    </citation>
    <scope>NUCLEOTIDE SEQUENCE [LARGE SCALE GENOMIC DNA]</scope>
    <source>
        <strain evidence="2 3">68-887.2</strain>
    </source>
</reference>
<feature type="compositionally biased region" description="Polar residues" evidence="1">
    <location>
        <begin position="35"/>
        <end position="52"/>
    </location>
</feature>
<comment type="caution">
    <text evidence="2">The sequence shown here is derived from an EMBL/GenBank/DDBJ whole genome shotgun (WGS) entry which is preliminary data.</text>
</comment>
<dbReference type="AlphaFoldDB" id="A0A1Y2AKV7"/>
<dbReference type="Proteomes" id="UP000193986">
    <property type="component" value="Unassembled WGS sequence"/>
</dbReference>
<feature type="compositionally biased region" description="Low complexity" evidence="1">
    <location>
        <begin position="1"/>
        <end position="15"/>
    </location>
</feature>
<dbReference type="InParanoid" id="A0A1Y2AKV7"/>
<keyword evidence="3" id="KW-1185">Reference proteome</keyword>
<dbReference type="EMBL" id="MCFC01000083">
    <property type="protein sequence ID" value="ORY23132.1"/>
    <property type="molecule type" value="Genomic_DNA"/>
</dbReference>
<organism evidence="2 3">
    <name type="scientific">Naematelia encephala</name>
    <dbReference type="NCBI Taxonomy" id="71784"/>
    <lineage>
        <taxon>Eukaryota</taxon>
        <taxon>Fungi</taxon>
        <taxon>Dikarya</taxon>
        <taxon>Basidiomycota</taxon>
        <taxon>Agaricomycotina</taxon>
        <taxon>Tremellomycetes</taxon>
        <taxon>Tremellales</taxon>
        <taxon>Naemateliaceae</taxon>
        <taxon>Naematelia</taxon>
    </lineage>
</organism>
<gene>
    <name evidence="2" type="ORF">BCR39DRAFT_364147</name>
</gene>
<protein>
    <submittedName>
        <fullName evidence="2">Uncharacterized protein</fullName>
    </submittedName>
</protein>